<protein>
    <submittedName>
        <fullName evidence="2 3">Uncharacterized protein</fullName>
    </submittedName>
</protein>
<keyword evidence="1" id="KW-0175">Coiled coil</keyword>
<organism evidence="2 4">
    <name type="scientific">Medicago truncatula</name>
    <name type="common">Barrel medic</name>
    <name type="synonym">Medicago tribuloides</name>
    <dbReference type="NCBI Taxonomy" id="3880"/>
    <lineage>
        <taxon>Eukaryota</taxon>
        <taxon>Viridiplantae</taxon>
        <taxon>Streptophyta</taxon>
        <taxon>Embryophyta</taxon>
        <taxon>Tracheophyta</taxon>
        <taxon>Spermatophyta</taxon>
        <taxon>Magnoliopsida</taxon>
        <taxon>eudicotyledons</taxon>
        <taxon>Gunneridae</taxon>
        <taxon>Pentapetalae</taxon>
        <taxon>rosids</taxon>
        <taxon>fabids</taxon>
        <taxon>Fabales</taxon>
        <taxon>Fabaceae</taxon>
        <taxon>Papilionoideae</taxon>
        <taxon>50 kb inversion clade</taxon>
        <taxon>NPAAA clade</taxon>
        <taxon>Hologalegina</taxon>
        <taxon>IRL clade</taxon>
        <taxon>Trifolieae</taxon>
        <taxon>Medicago</taxon>
    </lineage>
</organism>
<reference evidence="2 4" key="1">
    <citation type="journal article" date="2011" name="Nature">
        <title>The Medicago genome provides insight into the evolution of rhizobial symbioses.</title>
        <authorList>
            <person name="Young N.D."/>
            <person name="Debelle F."/>
            <person name="Oldroyd G.E."/>
            <person name="Geurts R."/>
            <person name="Cannon S.B."/>
            <person name="Udvardi M.K."/>
            <person name="Benedito V.A."/>
            <person name="Mayer K.F."/>
            <person name="Gouzy J."/>
            <person name="Schoof H."/>
            <person name="Van de Peer Y."/>
            <person name="Proost S."/>
            <person name="Cook D.R."/>
            <person name="Meyers B.C."/>
            <person name="Spannagl M."/>
            <person name="Cheung F."/>
            <person name="De Mita S."/>
            <person name="Krishnakumar V."/>
            <person name="Gundlach H."/>
            <person name="Zhou S."/>
            <person name="Mudge J."/>
            <person name="Bharti A.K."/>
            <person name="Murray J.D."/>
            <person name="Naoumkina M.A."/>
            <person name="Rosen B."/>
            <person name="Silverstein K.A."/>
            <person name="Tang H."/>
            <person name="Rombauts S."/>
            <person name="Zhao P.X."/>
            <person name="Zhou P."/>
            <person name="Barbe V."/>
            <person name="Bardou P."/>
            <person name="Bechner M."/>
            <person name="Bellec A."/>
            <person name="Berger A."/>
            <person name="Berges H."/>
            <person name="Bidwell S."/>
            <person name="Bisseling T."/>
            <person name="Choisne N."/>
            <person name="Couloux A."/>
            <person name="Denny R."/>
            <person name="Deshpande S."/>
            <person name="Dai X."/>
            <person name="Doyle J.J."/>
            <person name="Dudez A.M."/>
            <person name="Farmer A.D."/>
            <person name="Fouteau S."/>
            <person name="Franken C."/>
            <person name="Gibelin C."/>
            <person name="Gish J."/>
            <person name="Goldstein S."/>
            <person name="Gonzalez A.J."/>
            <person name="Green P.J."/>
            <person name="Hallab A."/>
            <person name="Hartog M."/>
            <person name="Hua A."/>
            <person name="Humphray S.J."/>
            <person name="Jeong D.H."/>
            <person name="Jing Y."/>
            <person name="Jocker A."/>
            <person name="Kenton S.M."/>
            <person name="Kim D.J."/>
            <person name="Klee K."/>
            <person name="Lai H."/>
            <person name="Lang C."/>
            <person name="Lin S."/>
            <person name="Macmil S.L."/>
            <person name="Magdelenat G."/>
            <person name="Matthews L."/>
            <person name="McCorrison J."/>
            <person name="Monaghan E.L."/>
            <person name="Mun J.H."/>
            <person name="Najar F.Z."/>
            <person name="Nicholson C."/>
            <person name="Noirot C."/>
            <person name="O'Bleness M."/>
            <person name="Paule C.R."/>
            <person name="Poulain J."/>
            <person name="Prion F."/>
            <person name="Qin B."/>
            <person name="Qu C."/>
            <person name="Retzel E.F."/>
            <person name="Riddle C."/>
            <person name="Sallet E."/>
            <person name="Samain S."/>
            <person name="Samson N."/>
            <person name="Sanders I."/>
            <person name="Saurat O."/>
            <person name="Scarpelli C."/>
            <person name="Schiex T."/>
            <person name="Segurens B."/>
            <person name="Severin A.J."/>
            <person name="Sherrier D.J."/>
            <person name="Shi R."/>
            <person name="Sims S."/>
            <person name="Singer S.R."/>
            <person name="Sinharoy S."/>
            <person name="Sterck L."/>
            <person name="Viollet A."/>
            <person name="Wang B.B."/>
            <person name="Wang K."/>
            <person name="Wang M."/>
            <person name="Wang X."/>
            <person name="Warfsmann J."/>
            <person name="Weissenbach J."/>
            <person name="White D.D."/>
            <person name="White J.D."/>
            <person name="Wiley G.B."/>
            <person name="Wincker P."/>
            <person name="Xing Y."/>
            <person name="Yang L."/>
            <person name="Yao Z."/>
            <person name="Ying F."/>
            <person name="Zhai J."/>
            <person name="Zhou L."/>
            <person name="Zuber A."/>
            <person name="Denarie J."/>
            <person name="Dixon R.A."/>
            <person name="May G.D."/>
            <person name="Schwartz D.C."/>
            <person name="Rogers J."/>
            <person name="Quetier F."/>
            <person name="Town C.D."/>
            <person name="Roe B.A."/>
        </authorList>
    </citation>
    <scope>NUCLEOTIDE SEQUENCE [LARGE SCALE GENOMIC DNA]</scope>
    <source>
        <strain evidence="2">A17</strain>
        <strain evidence="3 4">cv. Jemalong A17</strain>
    </source>
</reference>
<dbReference type="OrthoDB" id="1434434at2759"/>
<dbReference type="AlphaFoldDB" id="A0A072TNK5"/>
<gene>
    <name evidence="3" type="primary">25500971</name>
    <name evidence="2" type="ordered locus">MTR_8g032930</name>
</gene>
<reference evidence="2 4" key="2">
    <citation type="journal article" date="2014" name="BMC Genomics">
        <title>An improved genome release (version Mt4.0) for the model legume Medicago truncatula.</title>
        <authorList>
            <person name="Tang H."/>
            <person name="Krishnakumar V."/>
            <person name="Bidwell S."/>
            <person name="Rosen B."/>
            <person name="Chan A."/>
            <person name="Zhou S."/>
            <person name="Gentzbittel L."/>
            <person name="Childs K.L."/>
            <person name="Yandell M."/>
            <person name="Gundlach H."/>
            <person name="Mayer K.F."/>
            <person name="Schwartz D.C."/>
            <person name="Town C.D."/>
        </authorList>
    </citation>
    <scope>GENOME REANNOTATION</scope>
    <source>
        <strain evidence="2">A17</strain>
        <strain evidence="3 4">cv. Jemalong A17</strain>
    </source>
</reference>
<dbReference type="PANTHER" id="PTHR47357:SF1">
    <property type="entry name" value="SPINDLE POLE BODY COMPONENT 110"/>
    <property type="match status" value="1"/>
</dbReference>
<dbReference type="GO" id="GO:0005774">
    <property type="term" value="C:vacuolar membrane"/>
    <property type="evidence" value="ECO:0000318"/>
    <property type="project" value="GO_Central"/>
</dbReference>
<name>A0A072TNK5_MEDTR</name>
<keyword evidence="4" id="KW-1185">Reference proteome</keyword>
<accession>A0A072TNK5</accession>
<evidence type="ECO:0000313" key="2">
    <source>
        <dbReference type="EMBL" id="KEH18987.1"/>
    </source>
</evidence>
<evidence type="ECO:0000313" key="4">
    <source>
        <dbReference type="Proteomes" id="UP000002051"/>
    </source>
</evidence>
<evidence type="ECO:0000313" key="3">
    <source>
        <dbReference type="EnsemblPlants" id="KEH18987"/>
    </source>
</evidence>
<dbReference type="KEGG" id="mtr:25500971"/>
<reference evidence="3" key="3">
    <citation type="submission" date="2015-04" db="UniProtKB">
        <authorList>
            <consortium name="EnsemblPlants"/>
        </authorList>
    </citation>
    <scope>IDENTIFICATION</scope>
    <source>
        <strain evidence="3">cv. Jemalong A17</strain>
    </source>
</reference>
<sequence length="505" mass="59223">MEGSSNSGLSCDVETVSVKSDIQPFDMDLPHSYDSDNISVASLKEGYESQLSSWDSEAETDILSVINCHDMHDGITLEENHLDVEQENQFVGVENTDDSWEMDNGTYDELLKKFNEKEEELRISNFKLQLSKQETIKLKVEIENSEGELDNVREELKLKEEEVRKLKERSEQEIFKLKIQVEKSVNELRNVREQLNLKEEELQKKNAELNTRIPDYVYEIMNLVEQLEVEKEQLKISKYQLKEAHENLAKSECQVVSGRNEIKILEDMVTVYEDVKSNHELWVEKLNSMIDTQAKSSLEKDALINKWFHRMSEMKIQLISKLDDYESRNSELENKLRQYEAEKMKQEELNATQQMILHNEISSLREDLGQRKHDVEGANKEFDKLMTERDEGNAKIDKILTEICSHDDQISDMKNYIWELKVRLKELMVDYKTSLNHENELLLRVGELEKEVTKQNGVISDRAEEKREAIRQLCFSLEYYRSRYLKLFQAVVGHRRRGGHTVIAS</sequence>
<feature type="coiled-coil region" evidence="1">
    <location>
        <begin position="315"/>
        <end position="352"/>
    </location>
</feature>
<dbReference type="EnsemblPlants" id="KEH18987">
    <property type="protein sequence ID" value="KEH18987"/>
    <property type="gene ID" value="MTR_8g032930"/>
</dbReference>
<dbReference type="STRING" id="3880.A0A072TNK5"/>
<proteinExistence type="predicted"/>
<dbReference type="Proteomes" id="UP000002051">
    <property type="component" value="Chromosome 8"/>
</dbReference>
<dbReference type="HOGENOM" id="CLU_032761_1_0_1"/>
<feature type="coiled-coil region" evidence="1">
    <location>
        <begin position="135"/>
        <end position="244"/>
    </location>
</feature>
<dbReference type="EMBL" id="CM001224">
    <property type="protein sequence ID" value="KEH18987.1"/>
    <property type="molecule type" value="Genomic_DNA"/>
</dbReference>
<evidence type="ECO:0000256" key="1">
    <source>
        <dbReference type="SAM" id="Coils"/>
    </source>
</evidence>
<dbReference type="PANTHER" id="PTHR47357">
    <property type="entry name" value="COP1-INTERACTIVE PROTEIN 1"/>
    <property type="match status" value="1"/>
</dbReference>